<dbReference type="RefSeq" id="WP_183461974.1">
    <property type="nucleotide sequence ID" value="NZ_JACHWZ010000017.1"/>
</dbReference>
<organism evidence="2 3">
    <name type="scientific">Microbulbifer rhizosphaerae</name>
    <dbReference type="NCBI Taxonomy" id="1562603"/>
    <lineage>
        <taxon>Bacteria</taxon>
        <taxon>Pseudomonadati</taxon>
        <taxon>Pseudomonadota</taxon>
        <taxon>Gammaproteobacteria</taxon>
        <taxon>Cellvibrionales</taxon>
        <taxon>Microbulbiferaceae</taxon>
        <taxon>Microbulbifer</taxon>
    </lineage>
</organism>
<keyword evidence="3" id="KW-1185">Reference proteome</keyword>
<proteinExistence type="predicted"/>
<feature type="transmembrane region" description="Helical" evidence="1">
    <location>
        <begin position="12"/>
        <end position="35"/>
    </location>
</feature>
<gene>
    <name evidence="2" type="ORF">FHS09_003430</name>
</gene>
<sequence length="115" mass="12891">MKPEEVLDSSGKIGLDLLVLGAAYVIHMGSAYIAFSLGGDWYARSGSLLVMFSVYLEYRNFSFTQELNQLAQKEGELSDAEMEELTLPKKRRYLNIVVLVTLVYGTLVWGYGDLL</sequence>
<comment type="caution">
    <text evidence="2">The sequence shown here is derived from an EMBL/GenBank/DDBJ whole genome shotgun (WGS) entry which is preliminary data.</text>
</comment>
<name>A0A7W4WE75_9GAMM</name>
<evidence type="ECO:0000256" key="1">
    <source>
        <dbReference type="SAM" id="Phobius"/>
    </source>
</evidence>
<dbReference type="Proteomes" id="UP000535937">
    <property type="component" value="Unassembled WGS sequence"/>
</dbReference>
<evidence type="ECO:0000313" key="2">
    <source>
        <dbReference type="EMBL" id="MBB3062581.1"/>
    </source>
</evidence>
<keyword evidence="1" id="KW-1133">Transmembrane helix</keyword>
<evidence type="ECO:0000313" key="3">
    <source>
        <dbReference type="Proteomes" id="UP000535937"/>
    </source>
</evidence>
<keyword evidence="1" id="KW-0472">Membrane</keyword>
<dbReference type="AlphaFoldDB" id="A0A7W4WE75"/>
<feature type="transmembrane region" description="Helical" evidence="1">
    <location>
        <begin position="93"/>
        <end position="112"/>
    </location>
</feature>
<reference evidence="2 3" key="1">
    <citation type="submission" date="2020-08" db="EMBL/GenBank/DDBJ databases">
        <title>Genomic Encyclopedia of Type Strains, Phase III (KMG-III): the genomes of soil and plant-associated and newly described type strains.</title>
        <authorList>
            <person name="Whitman W."/>
        </authorList>
    </citation>
    <scope>NUCLEOTIDE SEQUENCE [LARGE SCALE GENOMIC DNA]</scope>
    <source>
        <strain evidence="2 3">CECT 8799</strain>
    </source>
</reference>
<accession>A0A7W4WE75</accession>
<protein>
    <submittedName>
        <fullName evidence="2">Uncharacterized protein</fullName>
    </submittedName>
</protein>
<dbReference type="EMBL" id="JACHWZ010000017">
    <property type="protein sequence ID" value="MBB3062581.1"/>
    <property type="molecule type" value="Genomic_DNA"/>
</dbReference>
<keyword evidence="1" id="KW-0812">Transmembrane</keyword>